<evidence type="ECO:0000313" key="1">
    <source>
        <dbReference type="EMBL" id="AWI53194.1"/>
    </source>
</evidence>
<dbReference type="AlphaFoldDB" id="A0A2U8FS13"/>
<dbReference type="EMBL" id="CP029210">
    <property type="protein sequence ID" value="AWI53194.1"/>
    <property type="molecule type" value="Genomic_DNA"/>
</dbReference>
<accession>A0A2U8FS13</accession>
<dbReference type="KEGG" id="aon:DEH84_06935"/>
<proteinExistence type="predicted"/>
<keyword evidence="2" id="KW-1185">Reference proteome</keyword>
<reference evidence="1 2" key="1">
    <citation type="submission" date="2018-05" db="EMBL/GenBank/DDBJ databases">
        <title>complete genome sequence of Aquabacterium olei NBRC 110486.</title>
        <authorList>
            <person name="Tang B."/>
            <person name="Chang J."/>
            <person name="Zhang L."/>
            <person name="Yang H."/>
        </authorList>
    </citation>
    <scope>NUCLEOTIDE SEQUENCE [LARGE SCALE GENOMIC DNA]</scope>
    <source>
        <strain evidence="1 2">NBRC 110486</strain>
    </source>
</reference>
<sequence>MCQLTKDDAAEILARYDDSVPIGSLYDDEPNVREALGVLIPGFEYPDWDGRTLADVLQRHRRGGFTLPRRTAPGRLALPWP</sequence>
<organism evidence="1 2">
    <name type="scientific">Aquabacterium olei</name>
    <dbReference type="NCBI Taxonomy" id="1296669"/>
    <lineage>
        <taxon>Bacteria</taxon>
        <taxon>Pseudomonadati</taxon>
        <taxon>Pseudomonadota</taxon>
        <taxon>Betaproteobacteria</taxon>
        <taxon>Burkholderiales</taxon>
        <taxon>Aquabacterium</taxon>
    </lineage>
</organism>
<evidence type="ECO:0000313" key="2">
    <source>
        <dbReference type="Proteomes" id="UP000244892"/>
    </source>
</evidence>
<protein>
    <submittedName>
        <fullName evidence="1">Uncharacterized protein</fullName>
    </submittedName>
</protein>
<gene>
    <name evidence="1" type="ORF">DEH84_06935</name>
</gene>
<dbReference type="Proteomes" id="UP000244892">
    <property type="component" value="Chromosome"/>
</dbReference>
<dbReference type="OrthoDB" id="8912392at2"/>
<name>A0A2U8FS13_9BURK</name>
<dbReference type="RefSeq" id="WP_109035992.1">
    <property type="nucleotide sequence ID" value="NZ_CP029210.1"/>
</dbReference>